<evidence type="ECO:0000313" key="3">
    <source>
        <dbReference type="Proteomes" id="UP001314170"/>
    </source>
</evidence>
<reference evidence="2 3" key="1">
    <citation type="submission" date="2024-01" db="EMBL/GenBank/DDBJ databases">
        <authorList>
            <person name="Waweru B."/>
        </authorList>
    </citation>
    <scope>NUCLEOTIDE SEQUENCE [LARGE SCALE GENOMIC DNA]</scope>
</reference>
<dbReference type="EMBL" id="CAWUPB010000850">
    <property type="protein sequence ID" value="CAK7325094.1"/>
    <property type="molecule type" value="Genomic_DNA"/>
</dbReference>
<name>A0AAV1QWT3_9ROSI</name>
<proteinExistence type="predicted"/>
<evidence type="ECO:0000313" key="2">
    <source>
        <dbReference type="EMBL" id="CAK7325094.1"/>
    </source>
</evidence>
<evidence type="ECO:0000256" key="1">
    <source>
        <dbReference type="SAM" id="Phobius"/>
    </source>
</evidence>
<keyword evidence="3" id="KW-1185">Reference proteome</keyword>
<sequence length="69" mass="7687">MGKGRMGSTMLLHLVPMDLHRQLPISSLKGIKLERCKGELETRKLFSSLQIAGIPILMLGLVVEFLDLL</sequence>
<keyword evidence="1" id="KW-0472">Membrane</keyword>
<dbReference type="Proteomes" id="UP001314170">
    <property type="component" value="Unassembled WGS sequence"/>
</dbReference>
<comment type="caution">
    <text evidence="2">The sequence shown here is derived from an EMBL/GenBank/DDBJ whole genome shotgun (WGS) entry which is preliminary data.</text>
</comment>
<gene>
    <name evidence="2" type="ORF">DCAF_LOCUS2766</name>
</gene>
<protein>
    <submittedName>
        <fullName evidence="2">Uncharacterized protein</fullName>
    </submittedName>
</protein>
<accession>A0AAV1QWT3</accession>
<organism evidence="2 3">
    <name type="scientific">Dovyalis caffra</name>
    <dbReference type="NCBI Taxonomy" id="77055"/>
    <lineage>
        <taxon>Eukaryota</taxon>
        <taxon>Viridiplantae</taxon>
        <taxon>Streptophyta</taxon>
        <taxon>Embryophyta</taxon>
        <taxon>Tracheophyta</taxon>
        <taxon>Spermatophyta</taxon>
        <taxon>Magnoliopsida</taxon>
        <taxon>eudicotyledons</taxon>
        <taxon>Gunneridae</taxon>
        <taxon>Pentapetalae</taxon>
        <taxon>rosids</taxon>
        <taxon>fabids</taxon>
        <taxon>Malpighiales</taxon>
        <taxon>Salicaceae</taxon>
        <taxon>Flacourtieae</taxon>
        <taxon>Dovyalis</taxon>
    </lineage>
</organism>
<dbReference type="AlphaFoldDB" id="A0AAV1QWT3"/>
<keyword evidence="1" id="KW-0812">Transmembrane</keyword>
<keyword evidence="1" id="KW-1133">Transmembrane helix</keyword>
<feature type="transmembrane region" description="Helical" evidence="1">
    <location>
        <begin position="45"/>
        <end position="66"/>
    </location>
</feature>